<protein>
    <recommendedName>
        <fullName evidence="4">Thioredoxin domain-containing protein</fullName>
    </recommendedName>
</protein>
<comment type="caution">
    <text evidence="2">The sequence shown here is derived from an EMBL/GenBank/DDBJ whole genome shotgun (WGS) entry which is preliminary data.</text>
</comment>
<evidence type="ECO:0000256" key="1">
    <source>
        <dbReference type="SAM" id="MobiDB-lite"/>
    </source>
</evidence>
<sequence>MSVAQELESWRTPAAKTVKAAPKPGERAPVNDSFQFKTDKPTLVVFLRHCGCPFAEKTFKKLTKISSMYQDVLHCVAVSHSEPESTERWVVQVGGNWEVQVVVDHEREMYAQWGMGISNTWHVLGPMTLYKTFQLGKQENVWNRPTESGNRWQTSGAFAVDKDGTVRWAKIATSAADMPDLDAALGTLGIRLRKRGPRDQSPSAIYARSLRPEKRDNNEDKFSIED</sequence>
<feature type="region of interest" description="Disordered" evidence="1">
    <location>
        <begin position="193"/>
        <end position="226"/>
    </location>
</feature>
<reference evidence="2" key="1">
    <citation type="journal article" date="2021" name="Nat. Commun.">
        <title>Genetic determinants of endophytism in the Arabidopsis root mycobiome.</title>
        <authorList>
            <person name="Mesny F."/>
            <person name="Miyauchi S."/>
            <person name="Thiergart T."/>
            <person name="Pickel B."/>
            <person name="Atanasova L."/>
            <person name="Karlsson M."/>
            <person name="Huettel B."/>
            <person name="Barry K.W."/>
            <person name="Haridas S."/>
            <person name="Chen C."/>
            <person name="Bauer D."/>
            <person name="Andreopoulos W."/>
            <person name="Pangilinan J."/>
            <person name="LaButti K."/>
            <person name="Riley R."/>
            <person name="Lipzen A."/>
            <person name="Clum A."/>
            <person name="Drula E."/>
            <person name="Henrissat B."/>
            <person name="Kohler A."/>
            <person name="Grigoriev I.V."/>
            <person name="Martin F.M."/>
            <person name="Hacquard S."/>
        </authorList>
    </citation>
    <scope>NUCLEOTIDE SEQUENCE</scope>
    <source>
        <strain evidence="2">MPI-SDFR-AT-0073</strain>
    </source>
</reference>
<dbReference type="Pfam" id="PF13911">
    <property type="entry name" value="AhpC-TSA_2"/>
    <property type="match status" value="1"/>
</dbReference>
<dbReference type="SUPFAM" id="SSF52833">
    <property type="entry name" value="Thioredoxin-like"/>
    <property type="match status" value="1"/>
</dbReference>
<evidence type="ECO:0000313" key="3">
    <source>
        <dbReference type="Proteomes" id="UP000758603"/>
    </source>
</evidence>
<dbReference type="GeneID" id="70130533"/>
<accession>A0A9P8UZA4</accession>
<dbReference type="OrthoDB" id="40334at2759"/>
<dbReference type="EMBL" id="JAGPXC010000001">
    <property type="protein sequence ID" value="KAH6661122.1"/>
    <property type="molecule type" value="Genomic_DNA"/>
</dbReference>
<keyword evidence="3" id="KW-1185">Reference proteome</keyword>
<proteinExistence type="predicted"/>
<dbReference type="Gene3D" id="3.40.30.10">
    <property type="entry name" value="Glutaredoxin"/>
    <property type="match status" value="1"/>
</dbReference>
<gene>
    <name evidence="2" type="ORF">BKA67DRAFT_550237</name>
</gene>
<name>A0A9P8UZA4_9PEZI</name>
<evidence type="ECO:0008006" key="4">
    <source>
        <dbReference type="Google" id="ProtNLM"/>
    </source>
</evidence>
<dbReference type="AlphaFoldDB" id="A0A9P8UZA4"/>
<dbReference type="InterPro" id="IPR036249">
    <property type="entry name" value="Thioredoxin-like_sf"/>
</dbReference>
<dbReference type="PANTHER" id="PTHR42336:SF2">
    <property type="entry name" value="THIOREDOXIN DOMAIN-CONTAINING PROTEIN"/>
    <property type="match status" value="1"/>
</dbReference>
<evidence type="ECO:0000313" key="2">
    <source>
        <dbReference type="EMBL" id="KAH6661122.1"/>
    </source>
</evidence>
<dbReference type="Proteomes" id="UP000758603">
    <property type="component" value="Unassembled WGS sequence"/>
</dbReference>
<dbReference type="RefSeq" id="XP_045965253.1">
    <property type="nucleotide sequence ID" value="XM_046101641.1"/>
</dbReference>
<organism evidence="2 3">
    <name type="scientific">Truncatella angustata</name>
    <dbReference type="NCBI Taxonomy" id="152316"/>
    <lineage>
        <taxon>Eukaryota</taxon>
        <taxon>Fungi</taxon>
        <taxon>Dikarya</taxon>
        <taxon>Ascomycota</taxon>
        <taxon>Pezizomycotina</taxon>
        <taxon>Sordariomycetes</taxon>
        <taxon>Xylariomycetidae</taxon>
        <taxon>Amphisphaeriales</taxon>
        <taxon>Sporocadaceae</taxon>
        <taxon>Truncatella</taxon>
    </lineage>
</organism>
<feature type="compositionally biased region" description="Basic and acidic residues" evidence="1">
    <location>
        <begin position="210"/>
        <end position="226"/>
    </location>
</feature>
<dbReference type="PANTHER" id="PTHR42336">
    <property type="entry name" value="THIOREDOXIN DOMAIN-CONTAINING PROTEIN-RELATED"/>
    <property type="match status" value="1"/>
</dbReference>
<dbReference type="InterPro" id="IPR032801">
    <property type="entry name" value="PXL2A/B/C"/>
</dbReference>